<dbReference type="PANTHER" id="PTHR22952">
    <property type="entry name" value="CAMP-RESPONSE ELEMENT BINDING PROTEIN-RELATED"/>
    <property type="match status" value="1"/>
</dbReference>
<dbReference type="KEGG" id="qsa:O6P43_028522"/>
<dbReference type="SUPFAM" id="SSF57959">
    <property type="entry name" value="Leucine zipper domain"/>
    <property type="match status" value="1"/>
</dbReference>
<dbReference type="PROSITE" id="PS50217">
    <property type="entry name" value="BZIP"/>
    <property type="match status" value="1"/>
</dbReference>
<name>A0AAD7PAR6_QUISA</name>
<evidence type="ECO:0000256" key="2">
    <source>
        <dbReference type="ARBA" id="ARBA00023125"/>
    </source>
</evidence>
<feature type="compositionally biased region" description="Polar residues" evidence="5">
    <location>
        <begin position="207"/>
        <end position="250"/>
    </location>
</feature>
<evidence type="ECO:0000313" key="8">
    <source>
        <dbReference type="Proteomes" id="UP001163823"/>
    </source>
</evidence>
<dbReference type="SMART" id="SM00338">
    <property type="entry name" value="BRLZ"/>
    <property type="match status" value="1"/>
</dbReference>
<dbReference type="Gene3D" id="1.20.5.170">
    <property type="match status" value="1"/>
</dbReference>
<dbReference type="InterPro" id="IPR004827">
    <property type="entry name" value="bZIP"/>
</dbReference>
<comment type="caution">
    <text evidence="7">The sequence shown here is derived from an EMBL/GenBank/DDBJ whole genome shotgun (WGS) entry which is preliminary data.</text>
</comment>
<evidence type="ECO:0000256" key="5">
    <source>
        <dbReference type="SAM" id="MobiDB-lite"/>
    </source>
</evidence>
<sequence>MILFEKDSTVYETLNPEYQPPPQPEVVPLHDPSSMSSLSRQDSITSLKLAEIQCKSGRSFGSMSVDEFLASIWLPDENQFTSQPNNDVVTNNNCITAEPTFCQQASLATPNPICKKSVDGVWSEIHKDQPQGPQQHAAKATSNKEPLDGQQTFGEMTLEDFLIQAGVVQASIKSSQQETTMPAQTQTANFASSKSPDASFGVGQAKGTRSSNQQNVRSYVSNNGLGTYQMFPDSTNNDSTENYRTQSRGNNNKKRIIDGPPEVVMERRQRRMLKNRESAARSRARKLAYTVELEIELKQLIEKNQQLKQSVAELDRKRIDEVEKRLKHSTKAARIAERLKTIRKTVSLSW</sequence>
<dbReference type="InterPro" id="IPR046347">
    <property type="entry name" value="bZIP_sf"/>
</dbReference>
<dbReference type="PANTHER" id="PTHR22952:SF395">
    <property type="entry name" value="ABSCISIC ACID-INSENSITIVE 5-LIKE PROTEIN 1"/>
    <property type="match status" value="1"/>
</dbReference>
<keyword evidence="8" id="KW-1185">Reference proteome</keyword>
<feature type="coiled-coil region" evidence="4">
    <location>
        <begin position="290"/>
        <end position="339"/>
    </location>
</feature>
<proteinExistence type="predicted"/>
<feature type="domain" description="BZIP" evidence="6">
    <location>
        <begin position="265"/>
        <end position="317"/>
    </location>
</feature>
<evidence type="ECO:0000313" key="7">
    <source>
        <dbReference type="EMBL" id="KAJ7947985.1"/>
    </source>
</evidence>
<accession>A0AAD7PAR6</accession>
<dbReference type="Pfam" id="PF00170">
    <property type="entry name" value="bZIP_1"/>
    <property type="match status" value="1"/>
</dbReference>
<evidence type="ECO:0000256" key="1">
    <source>
        <dbReference type="ARBA" id="ARBA00004123"/>
    </source>
</evidence>
<feature type="region of interest" description="Disordered" evidence="5">
    <location>
        <begin position="188"/>
        <end position="257"/>
    </location>
</feature>
<evidence type="ECO:0000259" key="6">
    <source>
        <dbReference type="PROSITE" id="PS50217"/>
    </source>
</evidence>
<comment type="subcellular location">
    <subcellularLocation>
        <location evidence="1">Nucleus</location>
    </subcellularLocation>
</comment>
<keyword evidence="3" id="KW-0539">Nucleus</keyword>
<protein>
    <submittedName>
        <fullName evidence="7">Abscisic acid-insensitive 5-like protein</fullName>
    </submittedName>
</protein>
<dbReference type="GO" id="GO:0005634">
    <property type="term" value="C:nucleus"/>
    <property type="evidence" value="ECO:0007669"/>
    <property type="project" value="UniProtKB-SubCell"/>
</dbReference>
<dbReference type="GO" id="GO:0003700">
    <property type="term" value="F:DNA-binding transcription factor activity"/>
    <property type="evidence" value="ECO:0007669"/>
    <property type="project" value="InterPro"/>
</dbReference>
<dbReference type="InterPro" id="IPR043452">
    <property type="entry name" value="BZIP46-like"/>
</dbReference>
<organism evidence="7 8">
    <name type="scientific">Quillaja saponaria</name>
    <name type="common">Soap bark tree</name>
    <dbReference type="NCBI Taxonomy" id="32244"/>
    <lineage>
        <taxon>Eukaryota</taxon>
        <taxon>Viridiplantae</taxon>
        <taxon>Streptophyta</taxon>
        <taxon>Embryophyta</taxon>
        <taxon>Tracheophyta</taxon>
        <taxon>Spermatophyta</taxon>
        <taxon>Magnoliopsida</taxon>
        <taxon>eudicotyledons</taxon>
        <taxon>Gunneridae</taxon>
        <taxon>Pentapetalae</taxon>
        <taxon>rosids</taxon>
        <taxon>fabids</taxon>
        <taxon>Fabales</taxon>
        <taxon>Quillajaceae</taxon>
        <taxon>Quillaja</taxon>
    </lineage>
</organism>
<dbReference type="Proteomes" id="UP001163823">
    <property type="component" value="Chromosome 12"/>
</dbReference>
<evidence type="ECO:0000256" key="4">
    <source>
        <dbReference type="SAM" id="Coils"/>
    </source>
</evidence>
<feature type="region of interest" description="Disordered" evidence="5">
    <location>
        <begin position="126"/>
        <end position="150"/>
    </location>
</feature>
<evidence type="ECO:0000256" key="3">
    <source>
        <dbReference type="ARBA" id="ARBA00023242"/>
    </source>
</evidence>
<keyword evidence="4" id="KW-0175">Coiled coil</keyword>
<dbReference type="AlphaFoldDB" id="A0AAD7PAR6"/>
<keyword evidence="2" id="KW-0238">DNA-binding</keyword>
<dbReference type="GO" id="GO:0003677">
    <property type="term" value="F:DNA binding"/>
    <property type="evidence" value="ECO:0007669"/>
    <property type="project" value="UniProtKB-KW"/>
</dbReference>
<dbReference type="PROSITE" id="PS00036">
    <property type="entry name" value="BZIP_BASIC"/>
    <property type="match status" value="1"/>
</dbReference>
<reference evidence="7" key="1">
    <citation type="journal article" date="2023" name="Science">
        <title>Elucidation of the pathway for biosynthesis of saponin adjuvants from the soapbark tree.</title>
        <authorList>
            <person name="Reed J."/>
            <person name="Orme A."/>
            <person name="El-Demerdash A."/>
            <person name="Owen C."/>
            <person name="Martin L.B.B."/>
            <person name="Misra R.C."/>
            <person name="Kikuchi S."/>
            <person name="Rejzek M."/>
            <person name="Martin A.C."/>
            <person name="Harkess A."/>
            <person name="Leebens-Mack J."/>
            <person name="Louveau T."/>
            <person name="Stephenson M.J."/>
            <person name="Osbourn A."/>
        </authorList>
    </citation>
    <scope>NUCLEOTIDE SEQUENCE</scope>
    <source>
        <strain evidence="7">S10</strain>
    </source>
</reference>
<dbReference type="CDD" id="cd14707">
    <property type="entry name" value="bZIP_plant_BZIP46"/>
    <property type="match status" value="1"/>
</dbReference>
<dbReference type="GO" id="GO:0045893">
    <property type="term" value="P:positive regulation of DNA-templated transcription"/>
    <property type="evidence" value="ECO:0007669"/>
    <property type="project" value="InterPro"/>
</dbReference>
<gene>
    <name evidence="7" type="ORF">O6P43_028522</name>
</gene>
<dbReference type="EMBL" id="JARAOO010000012">
    <property type="protein sequence ID" value="KAJ7947985.1"/>
    <property type="molecule type" value="Genomic_DNA"/>
</dbReference>
<feature type="compositionally biased region" description="Polar residues" evidence="5">
    <location>
        <begin position="140"/>
        <end position="150"/>
    </location>
</feature>